<sequence length="49" mass="5210">MLVALRAGCRCLDTRFGEPEPEPDADADADVDVDVRANPHRDARTGAGS</sequence>
<accession>A0ABP4YRF6</accession>
<gene>
    <name evidence="2" type="ORF">GCM10009750_05510</name>
</gene>
<dbReference type="Proteomes" id="UP001501746">
    <property type="component" value="Unassembled WGS sequence"/>
</dbReference>
<dbReference type="EMBL" id="BAAANK010000001">
    <property type="protein sequence ID" value="GAA1825318.1"/>
    <property type="molecule type" value="Genomic_DNA"/>
</dbReference>
<name>A0ABP4YRF6_9MICO</name>
<proteinExistence type="predicted"/>
<feature type="compositionally biased region" description="Acidic residues" evidence="1">
    <location>
        <begin position="19"/>
        <end position="32"/>
    </location>
</feature>
<evidence type="ECO:0000313" key="2">
    <source>
        <dbReference type="EMBL" id="GAA1825318.1"/>
    </source>
</evidence>
<protein>
    <submittedName>
        <fullName evidence="2">Uncharacterized protein</fullName>
    </submittedName>
</protein>
<comment type="caution">
    <text evidence="2">The sequence shown here is derived from an EMBL/GenBank/DDBJ whole genome shotgun (WGS) entry which is preliminary data.</text>
</comment>
<organism evidence="2 3">
    <name type="scientific">Agromyces salentinus</name>
    <dbReference type="NCBI Taxonomy" id="269421"/>
    <lineage>
        <taxon>Bacteria</taxon>
        <taxon>Bacillati</taxon>
        <taxon>Actinomycetota</taxon>
        <taxon>Actinomycetes</taxon>
        <taxon>Micrococcales</taxon>
        <taxon>Microbacteriaceae</taxon>
        <taxon>Agromyces</taxon>
    </lineage>
</organism>
<reference evidence="3" key="1">
    <citation type="journal article" date="2019" name="Int. J. Syst. Evol. Microbiol.">
        <title>The Global Catalogue of Microorganisms (GCM) 10K type strain sequencing project: providing services to taxonomists for standard genome sequencing and annotation.</title>
        <authorList>
            <consortium name="The Broad Institute Genomics Platform"/>
            <consortium name="The Broad Institute Genome Sequencing Center for Infectious Disease"/>
            <person name="Wu L."/>
            <person name="Ma J."/>
        </authorList>
    </citation>
    <scope>NUCLEOTIDE SEQUENCE [LARGE SCALE GENOMIC DNA]</scope>
    <source>
        <strain evidence="3">JCM 14323</strain>
    </source>
</reference>
<keyword evidence="3" id="KW-1185">Reference proteome</keyword>
<evidence type="ECO:0000256" key="1">
    <source>
        <dbReference type="SAM" id="MobiDB-lite"/>
    </source>
</evidence>
<feature type="compositionally biased region" description="Basic and acidic residues" evidence="1">
    <location>
        <begin position="33"/>
        <end position="49"/>
    </location>
</feature>
<feature type="region of interest" description="Disordered" evidence="1">
    <location>
        <begin position="14"/>
        <end position="49"/>
    </location>
</feature>
<evidence type="ECO:0000313" key="3">
    <source>
        <dbReference type="Proteomes" id="UP001501746"/>
    </source>
</evidence>